<evidence type="ECO:0000259" key="1">
    <source>
        <dbReference type="Pfam" id="PF08443"/>
    </source>
</evidence>
<gene>
    <name evidence="3" type="ORF">IC610_06410</name>
</gene>
<dbReference type="Pfam" id="PF08443">
    <property type="entry name" value="RimK"/>
    <property type="match status" value="1"/>
</dbReference>
<dbReference type="Proteomes" id="UP000637299">
    <property type="component" value="Unassembled WGS sequence"/>
</dbReference>
<evidence type="ECO:0000313" key="4">
    <source>
        <dbReference type="Proteomes" id="UP000637299"/>
    </source>
</evidence>
<sequence>MILCITHSQDFYTVDLFFEYLSSKNISFYRLNSDQLNHSQKINVSPNSFTITDHTGNTVHSKDIKAVWHRKAWRVKPPEDLDESFSDIFISEYETLKTNLFSLLEHLPWINPLENEKKIDANKMLQLSIAERNGLKIPETLFSNDEVQIRNFLNEKCNGKAVAKLHGVLSKSMSGENMVSTVIIDQSNIENLSDVVFSPMIFQPYIEKEYELRIVYLDGEFFAGKINNSENTDWRVTQENYFWSVDQLPQEIKMNLTSMMKEMGLYFGAIDMIKSTDGGYYFLEVNPQGEWGMLQKELGFPVAERIADHLLKRIEDHEE</sequence>
<evidence type="ECO:0000313" key="3">
    <source>
        <dbReference type="EMBL" id="MBD8082058.1"/>
    </source>
</evidence>
<dbReference type="InterPro" id="IPR013651">
    <property type="entry name" value="ATP-grasp_RimK-type"/>
</dbReference>
<proteinExistence type="predicted"/>
<dbReference type="RefSeq" id="WP_191735729.1">
    <property type="nucleotide sequence ID" value="NZ_JACYFS010000001.1"/>
</dbReference>
<dbReference type="Gene3D" id="3.30.470.20">
    <property type="entry name" value="ATP-grasp fold, B domain"/>
    <property type="match status" value="1"/>
</dbReference>
<dbReference type="EMBL" id="JACYFS010000001">
    <property type="protein sequence ID" value="MBD8082058.1"/>
    <property type="molecule type" value="Genomic_DNA"/>
</dbReference>
<feature type="domain" description="ATP-grasp fold RimK-type" evidence="1">
    <location>
        <begin position="122"/>
        <end position="309"/>
    </location>
</feature>
<dbReference type="SUPFAM" id="SSF56059">
    <property type="entry name" value="Glutathione synthetase ATP-binding domain-like"/>
    <property type="match status" value="1"/>
</dbReference>
<feature type="domain" description="MvdD-like pre-ATP grasp" evidence="2">
    <location>
        <begin position="1"/>
        <end position="116"/>
    </location>
</feature>
<dbReference type="PANTHER" id="PTHR21621:SF0">
    <property type="entry name" value="BETA-CITRYLGLUTAMATE SYNTHASE B-RELATED"/>
    <property type="match status" value="1"/>
</dbReference>
<protein>
    <submittedName>
        <fullName evidence="3">ATP-grasp ribosomal peptide maturase</fullName>
    </submittedName>
</protein>
<name>A0ABR8Z9S4_9FLAO</name>
<dbReference type="PANTHER" id="PTHR21621">
    <property type="entry name" value="RIBOSOMAL PROTEIN S6 MODIFICATION PROTEIN"/>
    <property type="match status" value="1"/>
</dbReference>
<dbReference type="Pfam" id="PF21068">
    <property type="entry name" value="ATPgraspMvdD"/>
    <property type="match status" value="1"/>
</dbReference>
<evidence type="ECO:0000259" key="2">
    <source>
        <dbReference type="Pfam" id="PF21068"/>
    </source>
</evidence>
<dbReference type="InterPro" id="IPR048936">
    <property type="entry name" value="MvdD-like_ATPgrasp"/>
</dbReference>
<keyword evidence="4" id="KW-1185">Reference proteome</keyword>
<organism evidence="3 4">
    <name type="scientific">Chryseobacterium caseinilyticum</name>
    <dbReference type="NCBI Taxonomy" id="2771428"/>
    <lineage>
        <taxon>Bacteria</taxon>
        <taxon>Pseudomonadati</taxon>
        <taxon>Bacteroidota</taxon>
        <taxon>Flavobacteriia</taxon>
        <taxon>Flavobacteriales</taxon>
        <taxon>Weeksellaceae</taxon>
        <taxon>Chryseobacterium group</taxon>
        <taxon>Chryseobacterium</taxon>
    </lineage>
</organism>
<reference evidence="3 4" key="1">
    <citation type="submission" date="2020-09" db="EMBL/GenBank/DDBJ databases">
        <title>Genome seq and assembly of Chryseobacterium sp.</title>
        <authorList>
            <person name="Chhetri G."/>
        </authorList>
    </citation>
    <scope>NUCLEOTIDE SEQUENCE [LARGE SCALE GENOMIC DNA]</scope>
    <source>
        <strain evidence="3 4">GCR10</strain>
    </source>
</reference>
<accession>A0ABR8Z9S4</accession>
<comment type="caution">
    <text evidence="3">The sequence shown here is derived from an EMBL/GenBank/DDBJ whole genome shotgun (WGS) entry which is preliminary data.</text>
</comment>